<dbReference type="RefSeq" id="WP_189691155.1">
    <property type="nucleotide sequence ID" value="NZ_BMYK01000062.1"/>
</dbReference>
<dbReference type="EMBL" id="BMYK01000062">
    <property type="protein sequence ID" value="GHD05054.1"/>
    <property type="molecule type" value="Genomic_DNA"/>
</dbReference>
<sequence length="248" mass="27407">MGPVLYCGDPHGSFAHIVEAALRTDACAVVLLGDMEPKRPLHEELDQIRDRVWWIPGNHDADSDEIWDHVWGSDLADRNLHARVVPLPDGTRLAGLGGVFRDAVWHPTPAAARGGAPAFQSRAEHAAAMPPQDRWRGGHQCKHWGTIYPDELNRLSELQADVLVTHEASGYHPYGFELLDALAQSMDVKALVHGHHHDRLDSRSRWASQGFASIGVGFRGISAVFVEPDGVRIEVVRKGDLDDRRAGR</sequence>
<dbReference type="Proteomes" id="UP000626210">
    <property type="component" value="Unassembled WGS sequence"/>
</dbReference>
<evidence type="ECO:0000313" key="2">
    <source>
        <dbReference type="EMBL" id="GHD05054.1"/>
    </source>
</evidence>
<dbReference type="InterPro" id="IPR004843">
    <property type="entry name" value="Calcineurin-like_PHP"/>
</dbReference>
<dbReference type="Gene3D" id="3.60.21.10">
    <property type="match status" value="1"/>
</dbReference>
<gene>
    <name evidence="2" type="ORF">GCM10007320_66610</name>
</gene>
<comment type="caution">
    <text evidence="2">The sequence shown here is derived from an EMBL/GenBank/DDBJ whole genome shotgun (WGS) entry which is preliminary data.</text>
</comment>
<organism evidence="2 3">
    <name type="scientific">Pseudorhodoferax aquiterrae</name>
    <dbReference type="NCBI Taxonomy" id="747304"/>
    <lineage>
        <taxon>Bacteria</taxon>
        <taxon>Pseudomonadati</taxon>
        <taxon>Pseudomonadota</taxon>
        <taxon>Betaproteobacteria</taxon>
        <taxon>Burkholderiales</taxon>
        <taxon>Comamonadaceae</taxon>
    </lineage>
</organism>
<proteinExistence type="predicted"/>
<evidence type="ECO:0000313" key="3">
    <source>
        <dbReference type="Proteomes" id="UP000626210"/>
    </source>
</evidence>
<evidence type="ECO:0000259" key="1">
    <source>
        <dbReference type="Pfam" id="PF00149"/>
    </source>
</evidence>
<feature type="domain" description="Calcineurin-like phosphoesterase" evidence="1">
    <location>
        <begin position="3"/>
        <end position="198"/>
    </location>
</feature>
<protein>
    <recommendedName>
        <fullName evidence="1">Calcineurin-like phosphoesterase domain-containing protein</fullName>
    </recommendedName>
</protein>
<dbReference type="InterPro" id="IPR029052">
    <property type="entry name" value="Metallo-depent_PP-like"/>
</dbReference>
<keyword evidence="3" id="KW-1185">Reference proteome</keyword>
<dbReference type="SUPFAM" id="SSF56300">
    <property type="entry name" value="Metallo-dependent phosphatases"/>
    <property type="match status" value="1"/>
</dbReference>
<name>A0ABQ3GI75_9BURK</name>
<dbReference type="Pfam" id="PF00149">
    <property type="entry name" value="Metallophos"/>
    <property type="match status" value="1"/>
</dbReference>
<accession>A0ABQ3GI75</accession>
<reference evidence="3" key="1">
    <citation type="journal article" date="2019" name="Int. J. Syst. Evol. Microbiol.">
        <title>The Global Catalogue of Microorganisms (GCM) 10K type strain sequencing project: providing services to taxonomists for standard genome sequencing and annotation.</title>
        <authorList>
            <consortium name="The Broad Institute Genomics Platform"/>
            <consortium name="The Broad Institute Genome Sequencing Center for Infectious Disease"/>
            <person name="Wu L."/>
            <person name="Ma J."/>
        </authorList>
    </citation>
    <scope>NUCLEOTIDE SEQUENCE [LARGE SCALE GENOMIC DNA]</scope>
    <source>
        <strain evidence="3">KCTC 23314</strain>
    </source>
</reference>